<proteinExistence type="predicted"/>
<name>A0ABR7N107_9FIRM</name>
<dbReference type="RefSeq" id="WP_022465706.1">
    <property type="nucleotide sequence ID" value="NZ_JACRSX010000006.1"/>
</dbReference>
<reference evidence="1 2" key="1">
    <citation type="submission" date="2020-08" db="EMBL/GenBank/DDBJ databases">
        <title>Genome public.</title>
        <authorList>
            <person name="Liu C."/>
            <person name="Sun Q."/>
        </authorList>
    </citation>
    <scope>NUCLEOTIDE SEQUENCE [LARGE SCALE GENOMIC DNA]</scope>
    <source>
        <strain evidence="1 2">NSJ-37</strain>
    </source>
</reference>
<gene>
    <name evidence="1" type="ORF">H8704_06710</name>
</gene>
<evidence type="ECO:0000313" key="1">
    <source>
        <dbReference type="EMBL" id="MBC8562321.1"/>
    </source>
</evidence>
<keyword evidence="2" id="KW-1185">Reference proteome</keyword>
<accession>A0ABR7N107</accession>
<dbReference type="Proteomes" id="UP000606193">
    <property type="component" value="Unassembled WGS sequence"/>
</dbReference>
<protein>
    <submittedName>
        <fullName evidence="1">Uncharacterized protein</fullName>
    </submittedName>
</protein>
<organism evidence="1 2">
    <name type="scientific">Jutongia huaianensis</name>
    <dbReference type="NCBI Taxonomy" id="2763668"/>
    <lineage>
        <taxon>Bacteria</taxon>
        <taxon>Bacillati</taxon>
        <taxon>Bacillota</taxon>
        <taxon>Clostridia</taxon>
        <taxon>Lachnospirales</taxon>
        <taxon>Lachnospiraceae</taxon>
        <taxon>Jutongia</taxon>
    </lineage>
</organism>
<sequence>MFDFLKKKETWKATFKTLGSAYSYAKVGDTIILQEPDSDLSEIQFQRKLEEAMYKFKVEITQGPSHTEGFWQVELVRA</sequence>
<evidence type="ECO:0000313" key="2">
    <source>
        <dbReference type="Proteomes" id="UP000606193"/>
    </source>
</evidence>
<comment type="caution">
    <text evidence="1">The sequence shown here is derived from an EMBL/GenBank/DDBJ whole genome shotgun (WGS) entry which is preliminary data.</text>
</comment>
<dbReference type="EMBL" id="JACRSX010000006">
    <property type="protein sequence ID" value="MBC8562321.1"/>
    <property type="molecule type" value="Genomic_DNA"/>
</dbReference>